<dbReference type="Pfam" id="PF00583">
    <property type="entry name" value="Acetyltransf_1"/>
    <property type="match status" value="1"/>
</dbReference>
<protein>
    <recommendedName>
        <fullName evidence="3">N-acetyltransferase domain-containing protein</fullName>
    </recommendedName>
</protein>
<dbReference type="OrthoDB" id="2352823at2"/>
<dbReference type="Gene3D" id="3.40.630.30">
    <property type="match status" value="1"/>
</dbReference>
<dbReference type="AlphaFoldDB" id="A0A0C1FTF7"/>
<evidence type="ECO:0000256" key="1">
    <source>
        <dbReference type="ARBA" id="ARBA00022679"/>
    </source>
</evidence>
<dbReference type="SUPFAM" id="SSF55729">
    <property type="entry name" value="Acyl-CoA N-acyltransferases (Nat)"/>
    <property type="match status" value="1"/>
</dbReference>
<proteinExistence type="predicted"/>
<dbReference type="InterPro" id="IPR016181">
    <property type="entry name" value="Acyl_CoA_acyltransferase"/>
</dbReference>
<dbReference type="EMBL" id="JSYN01000006">
    <property type="protein sequence ID" value="KIA95083.1"/>
    <property type="molecule type" value="Genomic_DNA"/>
</dbReference>
<dbReference type="PROSITE" id="PS51186">
    <property type="entry name" value="GNAT"/>
    <property type="match status" value="1"/>
</dbReference>
<dbReference type="GO" id="GO:0016747">
    <property type="term" value="F:acyltransferase activity, transferring groups other than amino-acyl groups"/>
    <property type="evidence" value="ECO:0007669"/>
    <property type="project" value="InterPro"/>
</dbReference>
<dbReference type="CDD" id="cd04301">
    <property type="entry name" value="NAT_SF"/>
    <property type="match status" value="1"/>
</dbReference>
<gene>
    <name evidence="4" type="ORF">OC25_07000</name>
</gene>
<accession>A0A0C1FTF7</accession>
<reference evidence="4 5" key="1">
    <citation type="submission" date="2014-10" db="EMBL/GenBank/DDBJ databases">
        <title>Pedobacter Kyungheensis.</title>
        <authorList>
            <person name="Anderson B.M."/>
            <person name="Newman J.D."/>
        </authorList>
    </citation>
    <scope>NUCLEOTIDE SEQUENCE [LARGE SCALE GENOMIC DNA]</scope>
    <source>
        <strain evidence="4 5">KACC 16221</strain>
    </source>
</reference>
<evidence type="ECO:0000256" key="2">
    <source>
        <dbReference type="ARBA" id="ARBA00023315"/>
    </source>
</evidence>
<evidence type="ECO:0000313" key="5">
    <source>
        <dbReference type="Proteomes" id="UP000031246"/>
    </source>
</evidence>
<feature type="domain" description="N-acetyltransferase" evidence="3">
    <location>
        <begin position="1"/>
        <end position="143"/>
    </location>
</feature>
<keyword evidence="1" id="KW-0808">Transferase</keyword>
<dbReference type="RefSeq" id="WP_039473441.1">
    <property type="nucleotide sequence ID" value="NZ_JSYN01000006.1"/>
</dbReference>
<keyword evidence="2" id="KW-0012">Acyltransferase</keyword>
<dbReference type="Proteomes" id="UP000031246">
    <property type="component" value="Unassembled WGS sequence"/>
</dbReference>
<evidence type="ECO:0000313" key="4">
    <source>
        <dbReference type="EMBL" id="KIA95083.1"/>
    </source>
</evidence>
<organism evidence="4 5">
    <name type="scientific">Pedobacter kyungheensis</name>
    <dbReference type="NCBI Taxonomy" id="1069985"/>
    <lineage>
        <taxon>Bacteria</taxon>
        <taxon>Pseudomonadati</taxon>
        <taxon>Bacteroidota</taxon>
        <taxon>Sphingobacteriia</taxon>
        <taxon>Sphingobacteriales</taxon>
        <taxon>Sphingobacteriaceae</taxon>
        <taxon>Pedobacter</taxon>
    </lineage>
</organism>
<comment type="caution">
    <text evidence="4">The sequence shown here is derived from an EMBL/GenBank/DDBJ whole genome shotgun (WGS) entry which is preliminary data.</text>
</comment>
<dbReference type="InterPro" id="IPR000182">
    <property type="entry name" value="GNAT_dom"/>
</dbReference>
<evidence type="ECO:0000259" key="3">
    <source>
        <dbReference type="PROSITE" id="PS51186"/>
    </source>
</evidence>
<sequence length="146" mass="16610">MVKFILPEEVLPLRSLVLRNGKPLQECVFEGDDAYDTFHLGFWADGEIKSIATFMRNDFFPEEGEGYQLRGMATHPDAGGRGYGAALVNFAIEYLKEYKTDYLWCNARSTAAAFYKKIGFTTESPEFDIPGIGFHYEMKLNLNQNN</sequence>
<name>A0A0C1FTF7_9SPHI</name>
<dbReference type="PANTHER" id="PTHR43420">
    <property type="entry name" value="ACETYLTRANSFERASE"/>
    <property type="match status" value="1"/>
</dbReference>
<dbReference type="InterPro" id="IPR050680">
    <property type="entry name" value="YpeA/RimI_acetyltransf"/>
</dbReference>
<keyword evidence="5" id="KW-1185">Reference proteome</keyword>